<keyword evidence="2" id="KW-1185">Reference proteome</keyword>
<sequence>MCARCKVHNGSSGRPIPATPSADHAASPGHNGRRKGRGKRHEPSASTASSLMAGDEVAPKRRPKIGRDIRST</sequence>
<name>A0A915K8A6_ROMCU</name>
<dbReference type="AlphaFoldDB" id="A0A915K8A6"/>
<evidence type="ECO:0000256" key="1">
    <source>
        <dbReference type="SAM" id="MobiDB-lite"/>
    </source>
</evidence>
<accession>A0A915K8A6</accession>
<protein>
    <submittedName>
        <fullName evidence="3">Uncharacterized protein</fullName>
    </submittedName>
</protein>
<dbReference type="Proteomes" id="UP000887565">
    <property type="component" value="Unplaced"/>
</dbReference>
<reference evidence="3" key="1">
    <citation type="submission" date="2022-11" db="UniProtKB">
        <authorList>
            <consortium name="WormBaseParasite"/>
        </authorList>
    </citation>
    <scope>IDENTIFICATION</scope>
</reference>
<dbReference type="WBParaSite" id="nRc.2.0.1.t34921-RA">
    <property type="protein sequence ID" value="nRc.2.0.1.t34921-RA"/>
    <property type="gene ID" value="nRc.2.0.1.g34921"/>
</dbReference>
<feature type="region of interest" description="Disordered" evidence="1">
    <location>
        <begin position="1"/>
        <end position="72"/>
    </location>
</feature>
<organism evidence="2 3">
    <name type="scientific">Romanomermis culicivorax</name>
    <name type="common">Nematode worm</name>
    <dbReference type="NCBI Taxonomy" id="13658"/>
    <lineage>
        <taxon>Eukaryota</taxon>
        <taxon>Metazoa</taxon>
        <taxon>Ecdysozoa</taxon>
        <taxon>Nematoda</taxon>
        <taxon>Enoplea</taxon>
        <taxon>Dorylaimia</taxon>
        <taxon>Mermithida</taxon>
        <taxon>Mermithoidea</taxon>
        <taxon>Mermithidae</taxon>
        <taxon>Romanomermis</taxon>
    </lineage>
</organism>
<evidence type="ECO:0000313" key="3">
    <source>
        <dbReference type="WBParaSite" id="nRc.2.0.1.t34921-RA"/>
    </source>
</evidence>
<evidence type="ECO:0000313" key="2">
    <source>
        <dbReference type="Proteomes" id="UP000887565"/>
    </source>
</evidence>
<proteinExistence type="predicted"/>
<feature type="compositionally biased region" description="Basic residues" evidence="1">
    <location>
        <begin position="31"/>
        <end position="40"/>
    </location>
</feature>